<comment type="caution">
    <text evidence="2">The sequence shown here is derived from an EMBL/GenBank/DDBJ whole genome shotgun (WGS) entry which is preliminary data.</text>
</comment>
<proteinExistence type="predicted"/>
<sequence length="574" mass="64428">MKLFSKSRPFNLRYIANSPILWYQPGEQSVRKGQETEKIKHRFVPCCEALMTKIDSKLDPLRVKPEWEQPKVVIVGAGMAGLSAAASLAQGGIKNIVILEAKQRAGGRIHSCRLGNVTVELGSEFIEGSCIANPVYNLACMGRVILCSPERYKPYPEEYVTYDGRTIIPETNVAETINEILFEAAGIFTSKKDNYKNTNLEEFIMDRLTKKLYRDLNPDQRYDFLLIANGILNQIRTRWGADLSMLSLEQYGSQLTAPGGDIRLLRGASTILDPLISELPQNCIKYGKPVQCIRWSTVKSVLPRAVVSCCDGTDIDADYVICTVSLGVLKEYSETLFQPRLPGYKRKAIESLGYGNVNKIFVEYDRPFWVKAQETKLKIAWATDQLKIRDNWVKGIGLIQEVKGRGNVLMCVVSGKEAVWTEEISDLQLAEEFTIFLRQVTGDPSIPCPIRINRSKWKSDVNFYGARTYMKVGSLPRHNCDLAVPLPGLCVDVPPIICFAGEATVPGHSSTMNGARISGIREAHRILGLTMEFHGPPRYQHLPPEIPSCDSWDTYTHDVHLEAVQPKEIRKTKK</sequence>
<dbReference type="PRINTS" id="PR00420">
    <property type="entry name" value="RNGMNOXGNASE"/>
</dbReference>
<dbReference type="EMBL" id="JAPXFL010000072">
    <property type="protein sequence ID" value="KAK9496546.1"/>
    <property type="molecule type" value="Genomic_DNA"/>
</dbReference>
<evidence type="ECO:0000313" key="2">
    <source>
        <dbReference type="EMBL" id="KAK9496546.1"/>
    </source>
</evidence>
<dbReference type="InterPro" id="IPR002937">
    <property type="entry name" value="Amino_oxidase"/>
</dbReference>
<dbReference type="SUPFAM" id="SSF54373">
    <property type="entry name" value="FAD-linked reductases, C-terminal domain"/>
    <property type="match status" value="1"/>
</dbReference>
<dbReference type="InterPro" id="IPR036188">
    <property type="entry name" value="FAD/NAD-bd_sf"/>
</dbReference>
<dbReference type="PANTHER" id="PTHR10742:SF416">
    <property type="entry name" value="SPERMINE OXIDASE"/>
    <property type="match status" value="1"/>
</dbReference>
<feature type="domain" description="Amine oxidase" evidence="1">
    <location>
        <begin position="79"/>
        <end position="527"/>
    </location>
</feature>
<dbReference type="Proteomes" id="UP001461498">
    <property type="component" value="Unassembled WGS sequence"/>
</dbReference>
<evidence type="ECO:0000259" key="1">
    <source>
        <dbReference type="Pfam" id="PF01593"/>
    </source>
</evidence>
<dbReference type="PANTHER" id="PTHR10742">
    <property type="entry name" value="FLAVIN MONOAMINE OXIDASE"/>
    <property type="match status" value="1"/>
</dbReference>
<dbReference type="InterPro" id="IPR050281">
    <property type="entry name" value="Flavin_monoamine_oxidase"/>
</dbReference>
<protein>
    <recommendedName>
        <fullName evidence="1">Amine oxidase domain-containing protein</fullName>
    </recommendedName>
</protein>
<organism evidence="2 3">
    <name type="scientific">Rhynocoris fuscipes</name>
    <dbReference type="NCBI Taxonomy" id="488301"/>
    <lineage>
        <taxon>Eukaryota</taxon>
        <taxon>Metazoa</taxon>
        <taxon>Ecdysozoa</taxon>
        <taxon>Arthropoda</taxon>
        <taxon>Hexapoda</taxon>
        <taxon>Insecta</taxon>
        <taxon>Pterygota</taxon>
        <taxon>Neoptera</taxon>
        <taxon>Paraneoptera</taxon>
        <taxon>Hemiptera</taxon>
        <taxon>Heteroptera</taxon>
        <taxon>Panheteroptera</taxon>
        <taxon>Cimicomorpha</taxon>
        <taxon>Reduviidae</taxon>
        <taxon>Harpactorinae</taxon>
        <taxon>Harpactorini</taxon>
        <taxon>Rhynocoris</taxon>
    </lineage>
</organism>
<name>A0AAW1CEY5_9HEMI</name>
<gene>
    <name evidence="2" type="ORF">O3M35_013171</name>
</gene>
<dbReference type="GO" id="GO:0046592">
    <property type="term" value="F:polyamine oxidase activity"/>
    <property type="evidence" value="ECO:0007669"/>
    <property type="project" value="TreeGrafter"/>
</dbReference>
<dbReference type="SUPFAM" id="SSF51905">
    <property type="entry name" value="FAD/NAD(P)-binding domain"/>
    <property type="match status" value="1"/>
</dbReference>
<dbReference type="AlphaFoldDB" id="A0AAW1CEY5"/>
<keyword evidence="3" id="KW-1185">Reference proteome</keyword>
<evidence type="ECO:0000313" key="3">
    <source>
        <dbReference type="Proteomes" id="UP001461498"/>
    </source>
</evidence>
<accession>A0AAW1CEY5</accession>
<reference evidence="2 3" key="1">
    <citation type="submission" date="2022-12" db="EMBL/GenBank/DDBJ databases">
        <title>Chromosome-level genome assembly of true bugs.</title>
        <authorList>
            <person name="Ma L."/>
            <person name="Li H."/>
        </authorList>
    </citation>
    <scope>NUCLEOTIDE SEQUENCE [LARGE SCALE GENOMIC DNA]</scope>
    <source>
        <strain evidence="2">Lab_2022b</strain>
    </source>
</reference>
<dbReference type="Gene3D" id="3.50.50.60">
    <property type="entry name" value="FAD/NAD(P)-binding domain"/>
    <property type="match status" value="1"/>
</dbReference>
<dbReference type="Gene3D" id="3.90.660.10">
    <property type="match status" value="1"/>
</dbReference>
<dbReference type="Pfam" id="PF01593">
    <property type="entry name" value="Amino_oxidase"/>
    <property type="match status" value="1"/>
</dbReference>